<gene>
    <name evidence="4" type="ORF">DS745_13020</name>
</gene>
<dbReference type="Pfam" id="PF06580">
    <property type="entry name" value="His_kinase"/>
    <property type="match status" value="1"/>
</dbReference>
<keyword evidence="1" id="KW-1133">Transmembrane helix</keyword>
<keyword evidence="1" id="KW-0472">Membrane</keyword>
<keyword evidence="5" id="KW-1185">Reference proteome</keyword>
<accession>A0A4Q0VR25</accession>
<reference evidence="4 5" key="1">
    <citation type="journal article" date="2019" name="Int. J. Syst. Evol. Microbiol.">
        <title>Anaerobacillus alkaliphilus sp. nov., a novel alkaliphilic and moderately halophilic bacterium.</title>
        <authorList>
            <person name="Borsodi A.K."/>
            <person name="Aszalos J.M."/>
            <person name="Bihari P."/>
            <person name="Nagy I."/>
            <person name="Schumann P."/>
            <person name="Sproer C."/>
            <person name="Kovacs A.L."/>
            <person name="Boka K."/>
            <person name="Dobosy P."/>
            <person name="Ovari M."/>
            <person name="Szili-Kovacs T."/>
            <person name="Toth E."/>
        </authorList>
    </citation>
    <scope>NUCLEOTIDE SEQUENCE [LARGE SCALE GENOMIC DNA]</scope>
    <source>
        <strain evidence="4 5">B16-10</strain>
    </source>
</reference>
<comment type="caution">
    <text evidence="4">The sequence shown here is derived from an EMBL/GenBank/DDBJ whole genome shotgun (WGS) entry which is preliminary data.</text>
</comment>
<feature type="transmembrane region" description="Helical" evidence="1">
    <location>
        <begin position="12"/>
        <end position="32"/>
    </location>
</feature>
<dbReference type="EMBL" id="QOUX01000042">
    <property type="protein sequence ID" value="RXI99803.1"/>
    <property type="molecule type" value="Genomic_DNA"/>
</dbReference>
<name>A0A4Q0VR25_9BACI</name>
<dbReference type="PANTHER" id="PTHR34220">
    <property type="entry name" value="SENSOR HISTIDINE KINASE YPDA"/>
    <property type="match status" value="1"/>
</dbReference>
<feature type="transmembrane region" description="Helical" evidence="1">
    <location>
        <begin position="291"/>
        <end position="309"/>
    </location>
</feature>
<dbReference type="PANTHER" id="PTHR34220:SF7">
    <property type="entry name" value="SENSOR HISTIDINE KINASE YPDA"/>
    <property type="match status" value="1"/>
</dbReference>
<dbReference type="InterPro" id="IPR050640">
    <property type="entry name" value="Bact_2-comp_sensor_kinase"/>
</dbReference>
<evidence type="ECO:0000313" key="5">
    <source>
        <dbReference type="Proteomes" id="UP000290649"/>
    </source>
</evidence>
<dbReference type="InterPro" id="IPR010559">
    <property type="entry name" value="Sig_transdc_His_kin_internal"/>
</dbReference>
<dbReference type="AlphaFoldDB" id="A0A4Q0VR25"/>
<dbReference type="Proteomes" id="UP000290649">
    <property type="component" value="Unassembled WGS sequence"/>
</dbReference>
<evidence type="ECO:0000259" key="2">
    <source>
        <dbReference type="Pfam" id="PF02518"/>
    </source>
</evidence>
<feature type="domain" description="Histidine kinase/HSP90-like ATPase" evidence="2">
    <location>
        <begin position="475"/>
        <end position="585"/>
    </location>
</feature>
<dbReference type="RefSeq" id="WP_129078660.1">
    <property type="nucleotide sequence ID" value="NZ_QOUX01000042.1"/>
</dbReference>
<dbReference type="GO" id="GO:0000155">
    <property type="term" value="F:phosphorelay sensor kinase activity"/>
    <property type="evidence" value="ECO:0007669"/>
    <property type="project" value="InterPro"/>
</dbReference>
<organism evidence="4 5">
    <name type="scientific">Anaerobacillus alkaliphilus</name>
    <dbReference type="NCBI Taxonomy" id="1548597"/>
    <lineage>
        <taxon>Bacteria</taxon>
        <taxon>Bacillati</taxon>
        <taxon>Bacillota</taxon>
        <taxon>Bacilli</taxon>
        <taxon>Bacillales</taxon>
        <taxon>Bacillaceae</taxon>
        <taxon>Anaerobacillus</taxon>
    </lineage>
</organism>
<sequence length="599" mass="68564">MFFSLRNRMFVIFTLILTIPFLVLSIIIPSWFTTIIEDETISSTEDMMDQYSFYIDAITVQAEDLGKQVLVNQSTQQWLKYEKKNIEANSSDRYLLRNELRNQLNSMVLNNSHTMSVSIFLNDGTGIWGDHPLLEETEWFKDFSNHDQRWVKAHTDSYGHNDMDVINSFLIPLFDMNTLDLSGVIKVNFPSLLLKTALGKIKLGETGRAHLLTRHGENVLSGEIETPQYVLEHSLTQINESKQSKGLIETAYDGEEYYVFFQKLTVGDWVLFTEITKSELFFKVDQIQKRLLMTSGIIFILTLIAAYLLSTNIVGPLGKLAKAMGFLERGEFSEAKGLMPTIKSDNHEVGYLIKVFHQTIDRLNHLIKIEYEANLRRKDAEYKALLLQINPHFLNNTLEIIGGLAAQGKNKDVINVSVYLGRMMRYSLNTHSDEVKLGEEINYIRNFTDILKLRYEDSISIEIEEDLETKHVQIIKFVIQPLVENAVKYSFIENTFAKINIRTEKCGNKTLIIVEDNGMGMSSEVILELMNVDIYNETNDVLASKGTSIGLKNVLGRLKLYYGQNFSFNIDSEKNRGTKITLCIKTGGAIHDEGINYRR</sequence>
<protein>
    <submittedName>
        <fullName evidence="4">HAMP domain-containing protein</fullName>
    </submittedName>
</protein>
<dbReference type="InterPro" id="IPR003594">
    <property type="entry name" value="HATPase_dom"/>
</dbReference>
<evidence type="ECO:0000313" key="4">
    <source>
        <dbReference type="EMBL" id="RXI99803.1"/>
    </source>
</evidence>
<dbReference type="GO" id="GO:0016020">
    <property type="term" value="C:membrane"/>
    <property type="evidence" value="ECO:0007669"/>
    <property type="project" value="InterPro"/>
</dbReference>
<dbReference type="Gene3D" id="3.30.565.10">
    <property type="entry name" value="Histidine kinase-like ATPase, C-terminal domain"/>
    <property type="match status" value="1"/>
</dbReference>
<dbReference type="Pfam" id="PF02518">
    <property type="entry name" value="HATPase_c"/>
    <property type="match status" value="1"/>
</dbReference>
<dbReference type="Gene3D" id="3.30.450.20">
    <property type="entry name" value="PAS domain"/>
    <property type="match status" value="1"/>
</dbReference>
<dbReference type="Gene3D" id="6.10.340.10">
    <property type="match status" value="1"/>
</dbReference>
<dbReference type="OrthoDB" id="9776552at2"/>
<proteinExistence type="predicted"/>
<feature type="domain" description="Signal transduction histidine kinase internal region" evidence="3">
    <location>
        <begin position="380"/>
        <end position="458"/>
    </location>
</feature>
<evidence type="ECO:0000256" key="1">
    <source>
        <dbReference type="SAM" id="Phobius"/>
    </source>
</evidence>
<dbReference type="InterPro" id="IPR036890">
    <property type="entry name" value="HATPase_C_sf"/>
</dbReference>
<evidence type="ECO:0000259" key="3">
    <source>
        <dbReference type="Pfam" id="PF06580"/>
    </source>
</evidence>
<keyword evidence="1" id="KW-0812">Transmembrane</keyword>
<dbReference type="SUPFAM" id="SSF55874">
    <property type="entry name" value="ATPase domain of HSP90 chaperone/DNA topoisomerase II/histidine kinase"/>
    <property type="match status" value="1"/>
</dbReference>